<dbReference type="AlphaFoldDB" id="A0AA88CT17"/>
<reference evidence="1" key="1">
    <citation type="submission" date="2023-07" db="EMBL/GenBank/DDBJ databases">
        <title>draft genome sequence of fig (Ficus carica).</title>
        <authorList>
            <person name="Takahashi T."/>
            <person name="Nishimura K."/>
        </authorList>
    </citation>
    <scope>NUCLEOTIDE SEQUENCE</scope>
</reference>
<evidence type="ECO:0000313" key="2">
    <source>
        <dbReference type="Proteomes" id="UP001187192"/>
    </source>
</evidence>
<dbReference type="EMBL" id="BTGU01000004">
    <property type="protein sequence ID" value="GMN33788.1"/>
    <property type="molecule type" value="Genomic_DNA"/>
</dbReference>
<proteinExistence type="predicted"/>
<accession>A0AA88CT17</accession>
<protein>
    <submittedName>
        <fullName evidence="1">Uncharacterized protein</fullName>
    </submittedName>
</protein>
<sequence>MYGLKEFHSSPSMGAALAVHGALQLAKAMQRGSIICKGAKPSCFQCLGQHAFNGFPGTAFPRLIRSVACWVPLHDLHSLVDWFVIPQSPFSSLFLDQALCIKEKKRKEKRPECRLIRHSTRNYLVELNGNEQIPIALQF</sequence>
<gene>
    <name evidence="1" type="ORF">TIFTF001_004338</name>
</gene>
<comment type="caution">
    <text evidence="1">The sequence shown here is derived from an EMBL/GenBank/DDBJ whole genome shotgun (WGS) entry which is preliminary data.</text>
</comment>
<organism evidence="1 2">
    <name type="scientific">Ficus carica</name>
    <name type="common">Common fig</name>
    <dbReference type="NCBI Taxonomy" id="3494"/>
    <lineage>
        <taxon>Eukaryota</taxon>
        <taxon>Viridiplantae</taxon>
        <taxon>Streptophyta</taxon>
        <taxon>Embryophyta</taxon>
        <taxon>Tracheophyta</taxon>
        <taxon>Spermatophyta</taxon>
        <taxon>Magnoliopsida</taxon>
        <taxon>eudicotyledons</taxon>
        <taxon>Gunneridae</taxon>
        <taxon>Pentapetalae</taxon>
        <taxon>rosids</taxon>
        <taxon>fabids</taxon>
        <taxon>Rosales</taxon>
        <taxon>Moraceae</taxon>
        <taxon>Ficeae</taxon>
        <taxon>Ficus</taxon>
    </lineage>
</organism>
<name>A0AA88CT17_FICCA</name>
<dbReference type="Proteomes" id="UP001187192">
    <property type="component" value="Unassembled WGS sequence"/>
</dbReference>
<evidence type="ECO:0000313" key="1">
    <source>
        <dbReference type="EMBL" id="GMN33788.1"/>
    </source>
</evidence>
<keyword evidence="2" id="KW-1185">Reference proteome</keyword>